<feature type="compositionally biased region" description="Polar residues" evidence="2">
    <location>
        <begin position="120"/>
        <end position="135"/>
    </location>
</feature>
<dbReference type="EMBL" id="KI913979">
    <property type="protein sequence ID" value="ETV95725.1"/>
    <property type="molecule type" value="Genomic_DNA"/>
</dbReference>
<dbReference type="AlphaFoldDB" id="A0A024TNJ9"/>
<organism evidence="3">
    <name type="scientific">Aphanomyces invadans</name>
    <dbReference type="NCBI Taxonomy" id="157072"/>
    <lineage>
        <taxon>Eukaryota</taxon>
        <taxon>Sar</taxon>
        <taxon>Stramenopiles</taxon>
        <taxon>Oomycota</taxon>
        <taxon>Saprolegniomycetes</taxon>
        <taxon>Saprolegniales</taxon>
        <taxon>Verrucalvaceae</taxon>
        <taxon>Aphanomyces</taxon>
    </lineage>
</organism>
<accession>A0A024TNJ9</accession>
<evidence type="ECO:0000256" key="1">
    <source>
        <dbReference type="SAM" id="Coils"/>
    </source>
</evidence>
<evidence type="ECO:0000256" key="2">
    <source>
        <dbReference type="SAM" id="MobiDB-lite"/>
    </source>
</evidence>
<dbReference type="RefSeq" id="XP_008875476.1">
    <property type="nucleotide sequence ID" value="XM_008877254.1"/>
</dbReference>
<feature type="compositionally biased region" description="Polar residues" evidence="2">
    <location>
        <begin position="43"/>
        <end position="75"/>
    </location>
</feature>
<proteinExistence type="predicted"/>
<dbReference type="VEuPathDB" id="FungiDB:H310_10799"/>
<gene>
    <name evidence="3" type="ORF">H310_10799</name>
</gene>
<dbReference type="GeneID" id="20087849"/>
<feature type="region of interest" description="Disordered" evidence="2">
    <location>
        <begin position="1"/>
        <end position="142"/>
    </location>
</feature>
<feature type="coiled-coil region" evidence="1">
    <location>
        <begin position="159"/>
        <end position="211"/>
    </location>
</feature>
<feature type="compositionally biased region" description="Low complexity" evidence="2">
    <location>
        <begin position="16"/>
        <end position="34"/>
    </location>
</feature>
<dbReference type="OrthoDB" id="10503802at2759"/>
<evidence type="ECO:0000313" key="3">
    <source>
        <dbReference type="EMBL" id="ETV95725.1"/>
    </source>
</evidence>
<sequence length="344" mass="37315">MSFPPTSCPTVLLRRPAPSVSKAIPSAIPSPSKPTRVGASLSPPRSTQKKTLLATVTPSPSKQSSVLPTAPTQLLSSVGRSPPPSPSKSSIDQSKRTAAAPVSPKEKLMVAKSPLKKSPTLVSSNNLSPTKTTSFEEPPSTLRSTGDLVAALRQKDDAIAEMSTQCRHYREEAESLANQVMAWKAKHDAVAALLEESIEALNVQGQALNREGMVNEDNRDHLALMHVALASVTFDKHLLAEKYWAMQELVAVAQDESTSQLYKGKIQQLKVKLAAMQQSTSVRRMEGVGHSLARGVLQCKPSMLNHMYRPFATSIGDEVHLDDVANAWQWLNQHMSFKNSEPVG</sequence>
<keyword evidence="1" id="KW-0175">Coiled coil</keyword>
<name>A0A024TNJ9_9STRA</name>
<reference evidence="3" key="1">
    <citation type="submission" date="2013-12" db="EMBL/GenBank/DDBJ databases">
        <title>The Genome Sequence of Aphanomyces invadans NJM9701.</title>
        <authorList>
            <consortium name="The Broad Institute Genomics Platform"/>
            <person name="Russ C."/>
            <person name="Tyler B."/>
            <person name="van West P."/>
            <person name="Dieguez-Uribeondo J."/>
            <person name="Young S.K."/>
            <person name="Zeng Q."/>
            <person name="Gargeya S."/>
            <person name="Fitzgerald M."/>
            <person name="Abouelleil A."/>
            <person name="Alvarado L."/>
            <person name="Chapman S.B."/>
            <person name="Gainer-Dewar J."/>
            <person name="Goldberg J."/>
            <person name="Griggs A."/>
            <person name="Gujja S."/>
            <person name="Hansen M."/>
            <person name="Howarth C."/>
            <person name="Imamovic A."/>
            <person name="Ireland A."/>
            <person name="Larimer J."/>
            <person name="McCowan C."/>
            <person name="Murphy C."/>
            <person name="Pearson M."/>
            <person name="Poon T.W."/>
            <person name="Priest M."/>
            <person name="Roberts A."/>
            <person name="Saif S."/>
            <person name="Shea T."/>
            <person name="Sykes S."/>
            <person name="Wortman J."/>
            <person name="Nusbaum C."/>
            <person name="Birren B."/>
        </authorList>
    </citation>
    <scope>NUCLEOTIDE SEQUENCE [LARGE SCALE GENOMIC DNA]</scope>
    <source>
        <strain evidence="3">NJM9701</strain>
    </source>
</reference>
<protein>
    <submittedName>
        <fullName evidence="3">Uncharacterized protein</fullName>
    </submittedName>
</protein>